<organism evidence="11 12">
    <name type="scientific">Potamilus streckersoni</name>
    <dbReference type="NCBI Taxonomy" id="2493646"/>
    <lineage>
        <taxon>Eukaryota</taxon>
        <taxon>Metazoa</taxon>
        <taxon>Spiralia</taxon>
        <taxon>Lophotrochozoa</taxon>
        <taxon>Mollusca</taxon>
        <taxon>Bivalvia</taxon>
        <taxon>Autobranchia</taxon>
        <taxon>Heteroconchia</taxon>
        <taxon>Palaeoheterodonta</taxon>
        <taxon>Unionida</taxon>
        <taxon>Unionoidea</taxon>
        <taxon>Unionidae</taxon>
        <taxon>Ambleminae</taxon>
        <taxon>Lampsilini</taxon>
        <taxon>Potamilus</taxon>
    </lineage>
</organism>
<dbReference type="Gene3D" id="1.20.1070.10">
    <property type="entry name" value="Rhodopsin 7-helix transmembrane proteins"/>
    <property type="match status" value="1"/>
</dbReference>
<sequence length="338" mass="38170">MFSPVSNFYEHSQNETVSIENLNEELWILHIPAVIFVLICVILGFFGNSLVVYIYSSKKFRRSNHRYFILCLAFLDLIGCLIGGSHMTYSLRMPYLMTSTAICKISRYIHHLVNQGSAFLLVVIAIERFNKLCRPFKIQFSHRQTRLQCVLSVSFSALVSFPAAVLYGSSTISTGVRNITGTTCFITDEFRGSTFSTIYMIYLLFETVLITIVIGVLYTFIILKIWSYRNLALSDSMHSEHALQNAESDGDKICSHSLEEHNDNDQNLARSNSIDKDSKMTCTEIKDGDINEKDVTSGNDDILAGKCSNTMHHAINIGTITFLGTDSLNRVKKSWKNC</sequence>
<evidence type="ECO:0000256" key="6">
    <source>
        <dbReference type="ARBA" id="ARBA00023170"/>
    </source>
</evidence>
<dbReference type="PRINTS" id="PR00237">
    <property type="entry name" value="GPCRRHODOPSN"/>
</dbReference>
<protein>
    <recommendedName>
        <fullName evidence="10">G-protein coupled receptors family 1 profile domain-containing protein</fullName>
    </recommendedName>
</protein>
<dbReference type="Pfam" id="PF00001">
    <property type="entry name" value="7tm_1"/>
    <property type="match status" value="1"/>
</dbReference>
<feature type="domain" description="G-protein coupled receptors family 1 profile" evidence="10">
    <location>
        <begin position="47"/>
        <end position="225"/>
    </location>
</feature>
<dbReference type="SUPFAM" id="SSF81321">
    <property type="entry name" value="Family A G protein-coupled receptor-like"/>
    <property type="match status" value="1"/>
</dbReference>
<proteinExistence type="inferred from homology"/>
<dbReference type="Proteomes" id="UP001195483">
    <property type="component" value="Unassembled WGS sequence"/>
</dbReference>
<evidence type="ECO:0000313" key="11">
    <source>
        <dbReference type="EMBL" id="KAK3601282.1"/>
    </source>
</evidence>
<dbReference type="InterPro" id="IPR017452">
    <property type="entry name" value="GPCR_Rhodpsn_7TM"/>
</dbReference>
<keyword evidence="4 8" id="KW-0297">G-protein coupled receptor</keyword>
<dbReference type="GO" id="GO:0004930">
    <property type="term" value="F:G protein-coupled receptor activity"/>
    <property type="evidence" value="ECO:0007669"/>
    <property type="project" value="UniProtKB-KW"/>
</dbReference>
<evidence type="ECO:0000256" key="7">
    <source>
        <dbReference type="ARBA" id="ARBA00023224"/>
    </source>
</evidence>
<comment type="caution">
    <text evidence="11">The sequence shown here is derived from an EMBL/GenBank/DDBJ whole genome shotgun (WGS) entry which is preliminary data.</text>
</comment>
<comment type="subcellular location">
    <subcellularLocation>
        <location evidence="1">Membrane</location>
        <topology evidence="1">Multi-pass membrane protein</topology>
    </subcellularLocation>
</comment>
<feature type="transmembrane region" description="Helical" evidence="9">
    <location>
        <begin position="108"/>
        <end position="126"/>
    </location>
</feature>
<dbReference type="PROSITE" id="PS00237">
    <property type="entry name" value="G_PROTEIN_RECEP_F1_1"/>
    <property type="match status" value="1"/>
</dbReference>
<evidence type="ECO:0000256" key="8">
    <source>
        <dbReference type="RuleBase" id="RU000688"/>
    </source>
</evidence>
<evidence type="ECO:0000256" key="5">
    <source>
        <dbReference type="ARBA" id="ARBA00023136"/>
    </source>
</evidence>
<gene>
    <name evidence="11" type="ORF">CHS0354_040462</name>
</gene>
<dbReference type="PROSITE" id="PS50262">
    <property type="entry name" value="G_PROTEIN_RECEP_F1_2"/>
    <property type="match status" value="1"/>
</dbReference>
<evidence type="ECO:0000259" key="10">
    <source>
        <dbReference type="PROSITE" id="PS50262"/>
    </source>
</evidence>
<keyword evidence="12" id="KW-1185">Reference proteome</keyword>
<evidence type="ECO:0000256" key="4">
    <source>
        <dbReference type="ARBA" id="ARBA00023040"/>
    </source>
</evidence>
<reference evidence="11" key="3">
    <citation type="submission" date="2023-05" db="EMBL/GenBank/DDBJ databases">
        <authorList>
            <person name="Smith C.H."/>
        </authorList>
    </citation>
    <scope>NUCLEOTIDE SEQUENCE</scope>
    <source>
        <strain evidence="11">CHS0354</strain>
        <tissue evidence="11">Mantle</tissue>
    </source>
</reference>
<keyword evidence="6 8" id="KW-0675">Receptor</keyword>
<keyword evidence="3 9" id="KW-1133">Transmembrane helix</keyword>
<reference evidence="11" key="1">
    <citation type="journal article" date="2021" name="Genome Biol. Evol.">
        <title>A High-Quality Reference Genome for a Parasitic Bivalve with Doubly Uniparental Inheritance (Bivalvia: Unionida).</title>
        <authorList>
            <person name="Smith C.H."/>
        </authorList>
    </citation>
    <scope>NUCLEOTIDE SEQUENCE</scope>
    <source>
        <strain evidence="11">CHS0354</strain>
    </source>
</reference>
<feature type="transmembrane region" description="Helical" evidence="9">
    <location>
        <begin position="67"/>
        <end position="88"/>
    </location>
</feature>
<dbReference type="PANTHER" id="PTHR24238:SF47">
    <property type="entry name" value="ECDYSTEROIDS_DOPAMINE RECEPTOR-RELATED"/>
    <property type="match status" value="1"/>
</dbReference>
<evidence type="ECO:0000256" key="1">
    <source>
        <dbReference type="ARBA" id="ARBA00004141"/>
    </source>
</evidence>
<evidence type="ECO:0000256" key="3">
    <source>
        <dbReference type="ARBA" id="ARBA00022989"/>
    </source>
</evidence>
<reference evidence="11" key="2">
    <citation type="journal article" date="2021" name="Genome Biol. Evol.">
        <title>Developing a high-quality reference genome for a parasitic bivalve with doubly uniparental inheritance (Bivalvia: Unionida).</title>
        <authorList>
            <person name="Smith C.H."/>
        </authorList>
    </citation>
    <scope>NUCLEOTIDE SEQUENCE</scope>
    <source>
        <strain evidence="11">CHS0354</strain>
        <tissue evidence="11">Mantle</tissue>
    </source>
</reference>
<dbReference type="GO" id="GO:0016020">
    <property type="term" value="C:membrane"/>
    <property type="evidence" value="ECO:0007669"/>
    <property type="project" value="UniProtKB-SubCell"/>
</dbReference>
<feature type="transmembrane region" description="Helical" evidence="9">
    <location>
        <begin position="27"/>
        <end position="55"/>
    </location>
</feature>
<feature type="transmembrane region" description="Helical" evidence="9">
    <location>
        <begin position="147"/>
        <end position="167"/>
    </location>
</feature>
<dbReference type="AlphaFoldDB" id="A0AAE0T000"/>
<dbReference type="CDD" id="cd00637">
    <property type="entry name" value="7tm_classA_rhodopsin-like"/>
    <property type="match status" value="1"/>
</dbReference>
<evidence type="ECO:0000313" key="12">
    <source>
        <dbReference type="Proteomes" id="UP001195483"/>
    </source>
</evidence>
<dbReference type="PANTHER" id="PTHR24238">
    <property type="entry name" value="G-PROTEIN COUPLED RECEPTOR"/>
    <property type="match status" value="1"/>
</dbReference>
<dbReference type="EMBL" id="JAEAOA010002336">
    <property type="protein sequence ID" value="KAK3601282.1"/>
    <property type="molecule type" value="Genomic_DNA"/>
</dbReference>
<feature type="transmembrane region" description="Helical" evidence="9">
    <location>
        <begin position="199"/>
        <end position="223"/>
    </location>
</feature>
<dbReference type="InterPro" id="IPR000276">
    <property type="entry name" value="GPCR_Rhodpsn"/>
</dbReference>
<keyword evidence="7 8" id="KW-0807">Transducer</keyword>
<evidence type="ECO:0000256" key="2">
    <source>
        <dbReference type="ARBA" id="ARBA00022692"/>
    </source>
</evidence>
<accession>A0AAE0T000</accession>
<evidence type="ECO:0000256" key="9">
    <source>
        <dbReference type="SAM" id="Phobius"/>
    </source>
</evidence>
<keyword evidence="5 9" id="KW-0472">Membrane</keyword>
<comment type="similarity">
    <text evidence="8">Belongs to the G-protein coupled receptor 1 family.</text>
</comment>
<name>A0AAE0T000_9BIVA</name>
<keyword evidence="2 8" id="KW-0812">Transmembrane</keyword>